<evidence type="ECO:0000313" key="4">
    <source>
        <dbReference type="Proteomes" id="UP001491310"/>
    </source>
</evidence>
<name>A0ABR2YKR8_9CHLO</name>
<evidence type="ECO:0000259" key="2">
    <source>
        <dbReference type="Pfam" id="PF01757"/>
    </source>
</evidence>
<evidence type="ECO:0000313" key="3">
    <source>
        <dbReference type="EMBL" id="KAK9907461.1"/>
    </source>
</evidence>
<accession>A0ABR2YKR8</accession>
<feature type="domain" description="Acyltransferase 3" evidence="2">
    <location>
        <begin position="121"/>
        <end position="416"/>
    </location>
</feature>
<feature type="transmembrane region" description="Helical" evidence="1">
    <location>
        <begin position="228"/>
        <end position="245"/>
    </location>
</feature>
<organism evidence="3 4">
    <name type="scientific">Coccomyxa subellipsoidea</name>
    <dbReference type="NCBI Taxonomy" id="248742"/>
    <lineage>
        <taxon>Eukaryota</taxon>
        <taxon>Viridiplantae</taxon>
        <taxon>Chlorophyta</taxon>
        <taxon>core chlorophytes</taxon>
        <taxon>Trebouxiophyceae</taxon>
        <taxon>Trebouxiophyceae incertae sedis</taxon>
        <taxon>Coccomyxaceae</taxon>
        <taxon>Coccomyxa</taxon>
    </lineage>
</organism>
<feature type="transmembrane region" description="Helical" evidence="1">
    <location>
        <begin position="287"/>
        <end position="305"/>
    </location>
</feature>
<keyword evidence="4" id="KW-1185">Reference proteome</keyword>
<feature type="transmembrane region" description="Helical" evidence="1">
    <location>
        <begin position="48"/>
        <end position="70"/>
    </location>
</feature>
<protein>
    <recommendedName>
        <fullName evidence="2">Acyltransferase 3 domain-containing protein</fullName>
    </recommendedName>
</protein>
<reference evidence="3 4" key="1">
    <citation type="journal article" date="2024" name="Nat. Commun.">
        <title>Phylogenomics reveals the evolutionary origins of lichenization in chlorophyte algae.</title>
        <authorList>
            <person name="Puginier C."/>
            <person name="Libourel C."/>
            <person name="Otte J."/>
            <person name="Skaloud P."/>
            <person name="Haon M."/>
            <person name="Grisel S."/>
            <person name="Petersen M."/>
            <person name="Berrin J.G."/>
            <person name="Delaux P.M."/>
            <person name="Dal Grande F."/>
            <person name="Keller J."/>
        </authorList>
    </citation>
    <scope>NUCLEOTIDE SEQUENCE [LARGE SCALE GENOMIC DNA]</scope>
    <source>
        <strain evidence="3 4">SAG 216-7</strain>
    </source>
</reference>
<keyword evidence="1" id="KW-0812">Transmembrane</keyword>
<dbReference type="EMBL" id="JALJOT010000009">
    <property type="protein sequence ID" value="KAK9907461.1"/>
    <property type="molecule type" value="Genomic_DNA"/>
</dbReference>
<dbReference type="PANTHER" id="PTHR11161:SF72">
    <property type="entry name" value="FI21449P1"/>
    <property type="match status" value="1"/>
</dbReference>
<feature type="transmembrane region" description="Helical" evidence="1">
    <location>
        <begin position="129"/>
        <end position="148"/>
    </location>
</feature>
<dbReference type="PANTHER" id="PTHR11161">
    <property type="entry name" value="O-ACYLTRANSFERASE"/>
    <property type="match status" value="1"/>
</dbReference>
<proteinExistence type="predicted"/>
<dbReference type="Pfam" id="PF01757">
    <property type="entry name" value="Acyl_transf_3"/>
    <property type="match status" value="1"/>
</dbReference>
<dbReference type="Proteomes" id="UP001491310">
    <property type="component" value="Unassembled WGS sequence"/>
</dbReference>
<keyword evidence="1" id="KW-0472">Membrane</keyword>
<dbReference type="InterPro" id="IPR052728">
    <property type="entry name" value="O2_lipid_transport_reg"/>
</dbReference>
<feature type="transmembrane region" description="Helical" evidence="1">
    <location>
        <begin position="195"/>
        <end position="216"/>
    </location>
</feature>
<sequence length="445" mass="50097">MQKLSRHSTGLHALWACLALSNFAGCFVNKVGPQLDPTHLMANPMNCAFAYILIAGVLSPLLPALTLLLVTSKGVGTPSAVTNLFSLPVFKWFADITYDIFIIHPLVMFGMWFVLPPSLWYYRKRLLRIAPAYYLMLVVVRILVAVLGESKSVPQHVRLAFFGPLGVFHTDVCKNTMMHNILFAHNQLPAAGCYMMTWSLAVQMQFWFTFPLALLLLQPDKPGFRDRVFWSLVATIGAVLAYRAWQVHETQLWLKMPLPLFAPPDPETLGMLIFLGHHEYFGTLSRLGPLCFGALAALLVMDSSCTRKLSRQSRRLHALWVCLILSNFSGCFINKIGPERDSTHMLSNPVILYFAYVFITGVLSPLLPALTLVLTTAKPPVGLSATLARLFSSPVFKWLAEITYDVFLVHPLVMFCLCLSWSSDLKESYRPLHRKVPIYLLQHSR</sequence>
<feature type="transmembrane region" description="Helical" evidence="1">
    <location>
        <begin position="100"/>
        <end position="122"/>
    </location>
</feature>
<gene>
    <name evidence="3" type="ORF">WJX75_004077</name>
</gene>
<keyword evidence="1" id="KW-1133">Transmembrane helix</keyword>
<feature type="transmembrane region" description="Helical" evidence="1">
    <location>
        <begin position="350"/>
        <end position="374"/>
    </location>
</feature>
<evidence type="ECO:0000256" key="1">
    <source>
        <dbReference type="SAM" id="Phobius"/>
    </source>
</evidence>
<comment type="caution">
    <text evidence="3">The sequence shown here is derived from an EMBL/GenBank/DDBJ whole genome shotgun (WGS) entry which is preliminary data.</text>
</comment>
<dbReference type="InterPro" id="IPR002656">
    <property type="entry name" value="Acyl_transf_3_dom"/>
</dbReference>
<feature type="transmembrane region" description="Helical" evidence="1">
    <location>
        <begin position="317"/>
        <end position="338"/>
    </location>
</feature>